<dbReference type="Proteomes" id="UP000054093">
    <property type="component" value="Unassembled WGS sequence"/>
</dbReference>
<evidence type="ECO:0000256" key="1">
    <source>
        <dbReference type="ARBA" id="ARBA00001633"/>
    </source>
</evidence>
<comment type="caution">
    <text evidence="10">The sequence shown here is derived from an EMBL/GenBank/DDBJ whole genome shotgun (WGS) entry which is preliminary data.</text>
</comment>
<protein>
    <recommendedName>
        <fullName evidence="3">indole-3-glycerol-phosphate synthase</fullName>
        <ecNumber evidence="3">4.1.1.48</ecNumber>
    </recommendedName>
</protein>
<comment type="pathway">
    <text evidence="2">Amino-acid biosynthesis; L-tryptophan biosynthesis; L-tryptophan from chorismate: step 4/5.</text>
</comment>
<accession>E7G532</accession>
<dbReference type="GO" id="GO:0004425">
    <property type="term" value="F:indole-3-glycerol-phosphate synthase activity"/>
    <property type="evidence" value="ECO:0007669"/>
    <property type="project" value="UniProtKB-EC"/>
</dbReference>
<evidence type="ECO:0000256" key="6">
    <source>
        <dbReference type="ARBA" id="ARBA00022822"/>
    </source>
</evidence>
<organism evidence="10 11">
    <name type="scientific">Helicobacter suis HS5</name>
    <dbReference type="NCBI Taxonomy" id="710394"/>
    <lineage>
        <taxon>Bacteria</taxon>
        <taxon>Pseudomonadati</taxon>
        <taxon>Campylobacterota</taxon>
        <taxon>Epsilonproteobacteria</taxon>
        <taxon>Campylobacterales</taxon>
        <taxon>Helicobacteraceae</taxon>
        <taxon>Helicobacter</taxon>
    </lineage>
</organism>
<keyword evidence="5" id="KW-0210">Decarboxylase</keyword>
<dbReference type="AlphaFoldDB" id="E7G532"/>
<keyword evidence="6" id="KW-0822">Tryptophan biosynthesis</keyword>
<dbReference type="SUPFAM" id="SSF51366">
    <property type="entry name" value="Ribulose-phoshate binding barrel"/>
    <property type="match status" value="1"/>
</dbReference>
<evidence type="ECO:0000256" key="3">
    <source>
        <dbReference type="ARBA" id="ARBA00012362"/>
    </source>
</evidence>
<dbReference type="GO" id="GO:0000162">
    <property type="term" value="P:L-tryptophan biosynthetic process"/>
    <property type="evidence" value="ECO:0007669"/>
    <property type="project" value="UniProtKB-UniPathway"/>
</dbReference>
<dbReference type="Gene3D" id="3.20.20.70">
    <property type="entry name" value="Aldolase class I"/>
    <property type="match status" value="1"/>
</dbReference>
<dbReference type="PANTHER" id="PTHR22854">
    <property type="entry name" value="TRYPTOPHAN BIOSYNTHESIS PROTEIN"/>
    <property type="match status" value="1"/>
</dbReference>
<evidence type="ECO:0000259" key="9">
    <source>
        <dbReference type="Pfam" id="PF00218"/>
    </source>
</evidence>
<evidence type="ECO:0000256" key="5">
    <source>
        <dbReference type="ARBA" id="ARBA00022793"/>
    </source>
</evidence>
<gene>
    <name evidence="10" type="primary">trpC</name>
    <name evidence="10" type="ORF">HSUHS5_1112</name>
</gene>
<evidence type="ECO:0000313" key="11">
    <source>
        <dbReference type="Proteomes" id="UP000054093"/>
    </source>
</evidence>
<name>E7G532_9HELI</name>
<feature type="domain" description="Indole-3-glycerol phosphate synthase" evidence="9">
    <location>
        <begin position="98"/>
        <end position="178"/>
    </location>
</feature>
<comment type="catalytic activity">
    <reaction evidence="1">
        <text>1-(2-carboxyphenylamino)-1-deoxy-D-ribulose 5-phosphate + H(+) = (1S,2R)-1-C-(indol-3-yl)glycerol 3-phosphate + CO2 + H2O</text>
        <dbReference type="Rhea" id="RHEA:23476"/>
        <dbReference type="ChEBI" id="CHEBI:15377"/>
        <dbReference type="ChEBI" id="CHEBI:15378"/>
        <dbReference type="ChEBI" id="CHEBI:16526"/>
        <dbReference type="ChEBI" id="CHEBI:58613"/>
        <dbReference type="ChEBI" id="CHEBI:58866"/>
        <dbReference type="EC" id="4.1.1.48"/>
    </reaction>
</comment>
<proteinExistence type="predicted"/>
<dbReference type="UniPathway" id="UPA00035">
    <property type="reaction ID" value="UER00043"/>
</dbReference>
<evidence type="ECO:0000256" key="2">
    <source>
        <dbReference type="ARBA" id="ARBA00004696"/>
    </source>
</evidence>
<sequence length="215" mass="24736">MYCKVSVEYLKQSLELRQTLRPFEMLGRSLAYNPHLPRLDLESLRRFEKPHKILTLNATHDLETLVQRVQEAQQSNYSALLLDFSQIYQSPPSLEMLDLLGYIRRLSSKPIIQKDLFMDRYQVLEALVYGADALLLEAQFLEKNLKQMVEYSTHLGLLVIVQVSSSKDLQRAVFARARALFLARDAENLLKLTPQNFVILKEASASEYGADALIF</sequence>
<dbReference type="InterPro" id="IPR013798">
    <property type="entry name" value="Indole-3-glycerol_P_synth_dom"/>
</dbReference>
<dbReference type="EC" id="4.1.1.48" evidence="3"/>
<keyword evidence="4" id="KW-0028">Amino-acid biosynthesis</keyword>
<dbReference type="InterPro" id="IPR011060">
    <property type="entry name" value="RibuloseP-bd_barrel"/>
</dbReference>
<evidence type="ECO:0000256" key="8">
    <source>
        <dbReference type="ARBA" id="ARBA00023239"/>
    </source>
</evidence>
<reference evidence="10 11" key="1">
    <citation type="journal article" date="2011" name="Vet. Res.">
        <title>Genome sequence of Helicobacter suis supports its role in gastric pathology.</title>
        <authorList>
            <person name="Vermoote M."/>
            <person name="Vandekerckhove T.T."/>
            <person name="Flahou B."/>
            <person name="Pasmans F."/>
            <person name="Smet A."/>
            <person name="De Groote D."/>
            <person name="Van Criekinge W."/>
            <person name="Ducatelle R."/>
            <person name="Haesebrouck F."/>
        </authorList>
    </citation>
    <scope>NUCLEOTIDE SEQUENCE [LARGE SCALE GENOMIC DNA]</scope>
    <source>
        <strain evidence="10 11">HS5</strain>
    </source>
</reference>
<dbReference type="GO" id="GO:0004640">
    <property type="term" value="F:phosphoribosylanthranilate isomerase activity"/>
    <property type="evidence" value="ECO:0007669"/>
    <property type="project" value="TreeGrafter"/>
</dbReference>
<evidence type="ECO:0000256" key="4">
    <source>
        <dbReference type="ARBA" id="ARBA00022605"/>
    </source>
</evidence>
<dbReference type="EMBL" id="ADHO01000246">
    <property type="protein sequence ID" value="EFX41503.1"/>
    <property type="molecule type" value="Genomic_DNA"/>
</dbReference>
<dbReference type="InterPro" id="IPR045186">
    <property type="entry name" value="Indole-3-glycerol_P_synth"/>
</dbReference>
<keyword evidence="8" id="KW-0456">Lyase</keyword>
<dbReference type="PANTHER" id="PTHR22854:SF2">
    <property type="entry name" value="INDOLE-3-GLYCEROL-PHOSPHATE SYNTHASE"/>
    <property type="match status" value="1"/>
</dbReference>
<evidence type="ECO:0000313" key="10">
    <source>
        <dbReference type="EMBL" id="EFX41503.1"/>
    </source>
</evidence>
<dbReference type="Pfam" id="PF00218">
    <property type="entry name" value="IGPS"/>
    <property type="match status" value="1"/>
</dbReference>
<evidence type="ECO:0000256" key="7">
    <source>
        <dbReference type="ARBA" id="ARBA00023141"/>
    </source>
</evidence>
<dbReference type="InterPro" id="IPR013785">
    <property type="entry name" value="Aldolase_TIM"/>
</dbReference>
<keyword evidence="7" id="KW-0057">Aromatic amino acid biosynthesis</keyword>